<dbReference type="AlphaFoldDB" id="A0A1M5RTL4"/>
<name>A0A1M5RTL4_9CLOT</name>
<evidence type="ECO:0000313" key="2">
    <source>
        <dbReference type="Proteomes" id="UP000184447"/>
    </source>
</evidence>
<proteinExistence type="predicted"/>
<organism evidence="1 2">
    <name type="scientific">Clostridium grantii DSM 8605</name>
    <dbReference type="NCBI Taxonomy" id="1121316"/>
    <lineage>
        <taxon>Bacteria</taxon>
        <taxon>Bacillati</taxon>
        <taxon>Bacillota</taxon>
        <taxon>Clostridia</taxon>
        <taxon>Eubacteriales</taxon>
        <taxon>Clostridiaceae</taxon>
        <taxon>Clostridium</taxon>
    </lineage>
</organism>
<dbReference type="EMBL" id="FQXM01000003">
    <property type="protein sequence ID" value="SHH29645.1"/>
    <property type="molecule type" value="Genomic_DNA"/>
</dbReference>
<gene>
    <name evidence="1" type="ORF">SAMN02745207_00717</name>
</gene>
<reference evidence="1 2" key="1">
    <citation type="submission" date="2016-11" db="EMBL/GenBank/DDBJ databases">
        <authorList>
            <person name="Jaros S."/>
            <person name="Januszkiewicz K."/>
            <person name="Wedrychowicz H."/>
        </authorList>
    </citation>
    <scope>NUCLEOTIDE SEQUENCE [LARGE SCALE GENOMIC DNA]</scope>
    <source>
        <strain evidence="1 2">DSM 8605</strain>
    </source>
</reference>
<protein>
    <submittedName>
        <fullName evidence="1">Uncharacterized protein</fullName>
    </submittedName>
</protein>
<dbReference type="STRING" id="1121316.SAMN02745207_00717"/>
<dbReference type="Proteomes" id="UP000184447">
    <property type="component" value="Unassembled WGS sequence"/>
</dbReference>
<accession>A0A1M5RTL4</accession>
<dbReference type="RefSeq" id="WP_073337053.1">
    <property type="nucleotide sequence ID" value="NZ_FQXM01000003.1"/>
</dbReference>
<evidence type="ECO:0000313" key="1">
    <source>
        <dbReference type="EMBL" id="SHH29645.1"/>
    </source>
</evidence>
<sequence>MEYKLKKELFSIESLYEVNSEDNTKYTVKAINDENIKEIRISSVESGEVARINELDGLFKIYLYGRMVLKINVEISEEKRINLRSIYGEEYEVVAHKGTIENSSFIIRKNGLRIAKAFRNSLEPMKDYHIDIIDAENQVFVLAIAMVVSECYK</sequence>
<keyword evidence="2" id="KW-1185">Reference proteome</keyword>